<evidence type="ECO:0000256" key="2">
    <source>
        <dbReference type="ARBA" id="ARBA00022741"/>
    </source>
</evidence>
<dbReference type="PANTHER" id="PTHR43499:SF1">
    <property type="entry name" value="ABC TRANSPORTER I FAMILY MEMBER 1"/>
    <property type="match status" value="1"/>
</dbReference>
<dbReference type="SMART" id="SM00382">
    <property type="entry name" value="AAA"/>
    <property type="match status" value="1"/>
</dbReference>
<dbReference type="InterPro" id="IPR017871">
    <property type="entry name" value="ABC_transporter-like_CS"/>
</dbReference>
<keyword evidence="6" id="KW-0472">Membrane</keyword>
<dbReference type="PROSITE" id="PS50893">
    <property type="entry name" value="ABC_TRANSPORTER_2"/>
    <property type="match status" value="1"/>
</dbReference>
<protein>
    <submittedName>
        <fullName evidence="8">Heme ABC exporter ATP-binding protein CcmA</fullName>
    </submittedName>
</protein>
<evidence type="ECO:0000259" key="7">
    <source>
        <dbReference type="PROSITE" id="PS50893"/>
    </source>
</evidence>
<evidence type="ECO:0000313" key="9">
    <source>
        <dbReference type="Proteomes" id="UP000319980"/>
    </source>
</evidence>
<name>A0A5C5UBY8_9GAMM</name>
<dbReference type="InterPro" id="IPR005895">
    <property type="entry name" value="ABC_transptr_haem_export_CcmA"/>
</dbReference>
<dbReference type="Gene3D" id="3.40.50.300">
    <property type="entry name" value="P-loop containing nucleotide triphosphate hydrolases"/>
    <property type="match status" value="1"/>
</dbReference>
<dbReference type="GO" id="GO:0005524">
    <property type="term" value="F:ATP binding"/>
    <property type="evidence" value="ECO:0007669"/>
    <property type="project" value="UniProtKB-KW"/>
</dbReference>
<dbReference type="AlphaFoldDB" id="A0A5C5UBY8"/>
<dbReference type="PROSITE" id="PS00211">
    <property type="entry name" value="ABC_TRANSPORTER_1"/>
    <property type="match status" value="1"/>
</dbReference>
<evidence type="ECO:0000256" key="5">
    <source>
        <dbReference type="ARBA" id="ARBA00022967"/>
    </source>
</evidence>
<organism evidence="8 9">
    <name type="scientific">Luteimonas marina</name>
    <dbReference type="NCBI Taxonomy" id="488485"/>
    <lineage>
        <taxon>Bacteria</taxon>
        <taxon>Pseudomonadati</taxon>
        <taxon>Pseudomonadota</taxon>
        <taxon>Gammaproteobacteria</taxon>
        <taxon>Lysobacterales</taxon>
        <taxon>Lysobacteraceae</taxon>
        <taxon>Luteimonas</taxon>
    </lineage>
</organism>
<dbReference type="InterPro" id="IPR003593">
    <property type="entry name" value="AAA+_ATPase"/>
</dbReference>
<keyword evidence="3" id="KW-0201">Cytochrome c-type biogenesis</keyword>
<reference evidence="8 9" key="1">
    <citation type="journal article" date="2008" name="Int. J. Syst. Evol. Microbiol.">
        <title>Luteimonas marina sp. nov., isolated from seawater.</title>
        <authorList>
            <person name="Baik K.S."/>
            <person name="Park S.C."/>
            <person name="Kim M.S."/>
            <person name="Kim E.M."/>
            <person name="Park C."/>
            <person name="Chun J."/>
            <person name="Seong C.N."/>
        </authorList>
    </citation>
    <scope>NUCLEOTIDE SEQUENCE [LARGE SCALE GENOMIC DNA]</scope>
    <source>
        <strain evidence="8 9">FR1330</strain>
    </source>
</reference>
<evidence type="ECO:0000313" key="8">
    <source>
        <dbReference type="EMBL" id="TWT23584.1"/>
    </source>
</evidence>
<dbReference type="NCBIfam" id="TIGR01189">
    <property type="entry name" value="ccmA"/>
    <property type="match status" value="1"/>
</dbReference>
<keyword evidence="5" id="KW-1278">Translocase</keyword>
<evidence type="ECO:0000256" key="6">
    <source>
        <dbReference type="ARBA" id="ARBA00023136"/>
    </source>
</evidence>
<evidence type="ECO:0000256" key="4">
    <source>
        <dbReference type="ARBA" id="ARBA00022840"/>
    </source>
</evidence>
<evidence type="ECO:0000256" key="1">
    <source>
        <dbReference type="ARBA" id="ARBA00022448"/>
    </source>
</evidence>
<dbReference type="Proteomes" id="UP000319980">
    <property type="component" value="Unassembled WGS sequence"/>
</dbReference>
<comment type="caution">
    <text evidence="8">The sequence shown here is derived from an EMBL/GenBank/DDBJ whole genome shotgun (WGS) entry which is preliminary data.</text>
</comment>
<keyword evidence="1" id="KW-0813">Transport</keyword>
<gene>
    <name evidence="8" type="primary">ccmA</name>
    <name evidence="8" type="ORF">FQY83_02825</name>
</gene>
<dbReference type="GO" id="GO:0016887">
    <property type="term" value="F:ATP hydrolysis activity"/>
    <property type="evidence" value="ECO:0007669"/>
    <property type="project" value="InterPro"/>
</dbReference>
<dbReference type="RefSeq" id="WP_146384841.1">
    <property type="nucleotide sequence ID" value="NZ_VOHK01000001.1"/>
</dbReference>
<accession>A0A5C5UBY8</accession>
<keyword evidence="4 8" id="KW-0067">ATP-binding</keyword>
<dbReference type="InterPro" id="IPR027417">
    <property type="entry name" value="P-loop_NTPase"/>
</dbReference>
<dbReference type="GO" id="GO:0017004">
    <property type="term" value="P:cytochrome complex assembly"/>
    <property type="evidence" value="ECO:0007669"/>
    <property type="project" value="UniProtKB-KW"/>
</dbReference>
<keyword evidence="9" id="KW-1185">Reference proteome</keyword>
<sequence>MPHTSAAAAPLIDVRGLGFARNDRPVFGPLDFSVEAGEAMLVQGGNGAGKTTLLRVLAGLLDGERGEVWISGTPAGPSSRAAHLAYLGHLPGLKADLGALENLQYLCGLLGRRPSIGYADALAIVGLAGYEDALARTLSAGQRKRLSLARLWLSPAPLWLLDEPYANLDLPGIELVNRMVRAHLDAGGGALVTTHGAYAAPPVRTRLLLLDGAGPAQPEGA</sequence>
<dbReference type="GO" id="GO:0022857">
    <property type="term" value="F:transmembrane transporter activity"/>
    <property type="evidence" value="ECO:0007669"/>
    <property type="project" value="InterPro"/>
</dbReference>
<dbReference type="SUPFAM" id="SSF52540">
    <property type="entry name" value="P-loop containing nucleoside triphosphate hydrolases"/>
    <property type="match status" value="1"/>
</dbReference>
<evidence type="ECO:0000256" key="3">
    <source>
        <dbReference type="ARBA" id="ARBA00022748"/>
    </source>
</evidence>
<keyword evidence="2" id="KW-0547">Nucleotide-binding</keyword>
<dbReference type="OrthoDB" id="9800654at2"/>
<feature type="domain" description="ABC transporter" evidence="7">
    <location>
        <begin position="12"/>
        <end position="220"/>
    </location>
</feature>
<proteinExistence type="predicted"/>
<dbReference type="Pfam" id="PF00005">
    <property type="entry name" value="ABC_tran"/>
    <property type="match status" value="1"/>
</dbReference>
<dbReference type="PANTHER" id="PTHR43499">
    <property type="entry name" value="ABC TRANSPORTER I FAMILY MEMBER 1"/>
    <property type="match status" value="1"/>
</dbReference>
<dbReference type="EMBL" id="VOHK01000001">
    <property type="protein sequence ID" value="TWT23584.1"/>
    <property type="molecule type" value="Genomic_DNA"/>
</dbReference>
<dbReference type="InterPro" id="IPR003439">
    <property type="entry name" value="ABC_transporter-like_ATP-bd"/>
</dbReference>